<evidence type="ECO:0000256" key="1">
    <source>
        <dbReference type="ARBA" id="ARBA00006010"/>
    </source>
</evidence>
<name>A0A2Z7B6R7_9LAMI</name>
<evidence type="ECO:0000256" key="5">
    <source>
        <dbReference type="ARBA" id="ARBA00022982"/>
    </source>
</evidence>
<evidence type="ECO:0000256" key="3">
    <source>
        <dbReference type="ARBA" id="ARBA00022729"/>
    </source>
</evidence>
<dbReference type="PRINTS" id="PR00421">
    <property type="entry name" value="THIOREDOXIN"/>
</dbReference>
<dbReference type="PANTHER" id="PTHR45663">
    <property type="entry name" value="GEO12009P1"/>
    <property type="match status" value="1"/>
</dbReference>
<protein>
    <submittedName>
        <fullName evidence="10">Thioredoxin</fullName>
    </submittedName>
</protein>
<dbReference type="FunFam" id="3.40.30.10:FF:000001">
    <property type="entry name" value="Thioredoxin"/>
    <property type="match status" value="1"/>
</dbReference>
<dbReference type="CDD" id="cd02947">
    <property type="entry name" value="TRX_family"/>
    <property type="match status" value="1"/>
</dbReference>
<dbReference type="PROSITE" id="PS00194">
    <property type="entry name" value="THIOREDOXIN_1"/>
    <property type="match status" value="1"/>
</dbReference>
<dbReference type="SUPFAM" id="SSF52833">
    <property type="entry name" value="Thioredoxin-like"/>
    <property type="match status" value="1"/>
</dbReference>
<comment type="similarity">
    <text evidence="1">Belongs to the STIG1 family.</text>
</comment>
<evidence type="ECO:0000256" key="8">
    <source>
        <dbReference type="SAM" id="SignalP"/>
    </source>
</evidence>
<evidence type="ECO:0000256" key="6">
    <source>
        <dbReference type="ARBA" id="ARBA00023157"/>
    </source>
</evidence>
<keyword evidence="11" id="KW-1185">Reference proteome</keyword>
<dbReference type="Pfam" id="PF04885">
    <property type="entry name" value="Stig1"/>
    <property type="match status" value="1"/>
</dbReference>
<dbReference type="InterPro" id="IPR005746">
    <property type="entry name" value="Thioredoxin"/>
</dbReference>
<keyword evidence="2" id="KW-0813">Transport</keyword>
<dbReference type="OrthoDB" id="2013942at2759"/>
<feature type="domain" description="Thioredoxin" evidence="9">
    <location>
        <begin position="231"/>
        <end position="364"/>
    </location>
</feature>
<proteinExistence type="inferred from homology"/>
<evidence type="ECO:0000256" key="4">
    <source>
        <dbReference type="ARBA" id="ARBA00022946"/>
    </source>
</evidence>
<keyword evidence="3 8" id="KW-0732">Signal</keyword>
<evidence type="ECO:0000256" key="7">
    <source>
        <dbReference type="ARBA" id="ARBA00023284"/>
    </source>
</evidence>
<gene>
    <name evidence="10" type="ORF">F511_04665</name>
</gene>
<keyword evidence="7" id="KW-0676">Redox-active center</keyword>
<dbReference type="InterPro" id="IPR017937">
    <property type="entry name" value="Thioredoxin_CS"/>
</dbReference>
<dbReference type="InterPro" id="IPR006969">
    <property type="entry name" value="Stig-like"/>
</dbReference>
<reference evidence="10 11" key="1">
    <citation type="journal article" date="2015" name="Proc. Natl. Acad. Sci. U.S.A.">
        <title>The resurrection genome of Boea hygrometrica: A blueprint for survival of dehydration.</title>
        <authorList>
            <person name="Xiao L."/>
            <person name="Yang G."/>
            <person name="Zhang L."/>
            <person name="Yang X."/>
            <person name="Zhao S."/>
            <person name="Ji Z."/>
            <person name="Zhou Q."/>
            <person name="Hu M."/>
            <person name="Wang Y."/>
            <person name="Chen M."/>
            <person name="Xu Y."/>
            <person name="Jin H."/>
            <person name="Xiao X."/>
            <person name="Hu G."/>
            <person name="Bao F."/>
            <person name="Hu Y."/>
            <person name="Wan P."/>
            <person name="Li L."/>
            <person name="Deng X."/>
            <person name="Kuang T."/>
            <person name="Xiang C."/>
            <person name="Zhu J.K."/>
            <person name="Oliver M.J."/>
            <person name="He Y."/>
        </authorList>
    </citation>
    <scope>NUCLEOTIDE SEQUENCE [LARGE SCALE GENOMIC DNA]</scope>
    <source>
        <strain evidence="11">cv. XS01</strain>
    </source>
</reference>
<dbReference type="Pfam" id="PF00085">
    <property type="entry name" value="Thioredoxin"/>
    <property type="match status" value="1"/>
</dbReference>
<dbReference type="PROSITE" id="PS51352">
    <property type="entry name" value="THIOREDOXIN_2"/>
    <property type="match status" value="1"/>
</dbReference>
<keyword evidence="4" id="KW-0809">Transit peptide</keyword>
<evidence type="ECO:0000313" key="11">
    <source>
        <dbReference type="Proteomes" id="UP000250235"/>
    </source>
</evidence>
<dbReference type="InterPro" id="IPR036249">
    <property type="entry name" value="Thioredoxin-like_sf"/>
</dbReference>
<keyword evidence="5" id="KW-0249">Electron transport</keyword>
<organism evidence="10 11">
    <name type="scientific">Dorcoceras hygrometricum</name>
    <dbReference type="NCBI Taxonomy" id="472368"/>
    <lineage>
        <taxon>Eukaryota</taxon>
        <taxon>Viridiplantae</taxon>
        <taxon>Streptophyta</taxon>
        <taxon>Embryophyta</taxon>
        <taxon>Tracheophyta</taxon>
        <taxon>Spermatophyta</taxon>
        <taxon>Magnoliopsida</taxon>
        <taxon>eudicotyledons</taxon>
        <taxon>Gunneridae</taxon>
        <taxon>Pentapetalae</taxon>
        <taxon>asterids</taxon>
        <taxon>lamiids</taxon>
        <taxon>Lamiales</taxon>
        <taxon>Gesneriaceae</taxon>
        <taxon>Didymocarpoideae</taxon>
        <taxon>Trichosporeae</taxon>
        <taxon>Loxocarpinae</taxon>
        <taxon>Dorcoceras</taxon>
    </lineage>
</organism>
<feature type="signal peptide" evidence="8">
    <location>
        <begin position="1"/>
        <end position="15"/>
    </location>
</feature>
<dbReference type="NCBIfam" id="TIGR01068">
    <property type="entry name" value="thioredoxin"/>
    <property type="match status" value="1"/>
</dbReference>
<dbReference type="GO" id="GO:0015035">
    <property type="term" value="F:protein-disulfide reductase activity"/>
    <property type="evidence" value="ECO:0007669"/>
    <property type="project" value="InterPro"/>
</dbReference>
<dbReference type="InterPro" id="IPR013766">
    <property type="entry name" value="Thioredoxin_domain"/>
</dbReference>
<accession>A0A2Z7B6R7</accession>
<dbReference type="GO" id="GO:0005737">
    <property type="term" value="C:cytoplasm"/>
    <property type="evidence" value="ECO:0007669"/>
    <property type="project" value="TreeGrafter"/>
</dbReference>
<feature type="chain" id="PRO_5016322084" evidence="8">
    <location>
        <begin position="16"/>
        <end position="364"/>
    </location>
</feature>
<keyword evidence="6" id="KW-1015">Disulfide bond</keyword>
<dbReference type="EMBL" id="KV010646">
    <property type="protein sequence ID" value="KZV27212.1"/>
    <property type="molecule type" value="Genomic_DNA"/>
</dbReference>
<dbReference type="GO" id="GO:0008047">
    <property type="term" value="F:enzyme activator activity"/>
    <property type="evidence" value="ECO:0007669"/>
    <property type="project" value="UniProtKB-ARBA"/>
</dbReference>
<evidence type="ECO:0000259" key="9">
    <source>
        <dbReference type="PROSITE" id="PS51352"/>
    </source>
</evidence>
<evidence type="ECO:0000313" key="10">
    <source>
        <dbReference type="EMBL" id="KZV27212.1"/>
    </source>
</evidence>
<dbReference type="Proteomes" id="UP000250235">
    <property type="component" value="Unassembled WGS sequence"/>
</dbReference>
<dbReference type="PANTHER" id="PTHR45663:SF16">
    <property type="entry name" value="THIOREDOXIN M4, CHLOROPLASTIC"/>
    <property type="match status" value="1"/>
</dbReference>
<dbReference type="AlphaFoldDB" id="A0A2Z7B6R7"/>
<dbReference type="Gene3D" id="3.40.30.10">
    <property type="entry name" value="Glutaredoxin"/>
    <property type="match status" value="1"/>
</dbReference>
<evidence type="ECO:0000256" key="2">
    <source>
        <dbReference type="ARBA" id="ARBA00022448"/>
    </source>
</evidence>
<sequence>MIFLLLTLHFQAVVSLEDEENDVEEYVLDSPLEGNQSGTRSRFLAATSKKVLKKGANCDARTYNHNVCDGVSANKGTGLLYCCKKHCRNVLGDRNNCGTCGRKCQQWERCCGGVCTNVMTSTNNCGKCNRKCSSGITCDYGFCGVAFAWFINETLDLQLMVEIPISDLIYIGIQHYLGVQGLLLPLEDLWVDVRSRFEECVGHGRIRAEGFLFVEGPRLKVRECLESHLVLAKSWPKRDLSAGRKETMHECGKKERVELCVAAVTDSDWKSLVLGSDLPVLVEFWAPWCGPCRMIHPTIEKIAKVYAGKLKCFKVNTDVSPAIATQYGIRSIPTVIIYKNGEKQDAIIGAVPESALVTSIEKFM</sequence>